<organism evidence="1 2">
    <name type="scientific">Anoxybacteroides tepidamans</name>
    <dbReference type="NCBI Taxonomy" id="265948"/>
    <lineage>
        <taxon>Bacteria</taxon>
        <taxon>Bacillati</taxon>
        <taxon>Bacillota</taxon>
        <taxon>Bacilli</taxon>
        <taxon>Bacillales</taxon>
        <taxon>Anoxybacillaceae</taxon>
        <taxon>Anoxybacteroides</taxon>
    </lineage>
</organism>
<evidence type="ECO:0000313" key="1">
    <source>
        <dbReference type="EMBL" id="MBB5324669.1"/>
    </source>
</evidence>
<reference evidence="1 2" key="1">
    <citation type="submission" date="2020-08" db="EMBL/GenBank/DDBJ databases">
        <title>Genomic Encyclopedia of Type Strains, Phase IV (KMG-IV): sequencing the most valuable type-strain genomes for metagenomic binning, comparative biology and taxonomic classification.</title>
        <authorList>
            <person name="Goeker M."/>
        </authorList>
    </citation>
    <scope>NUCLEOTIDE SEQUENCE [LARGE SCALE GENOMIC DNA]</scope>
    <source>
        <strain evidence="1 2">DSM 16325</strain>
    </source>
</reference>
<dbReference type="Proteomes" id="UP000520011">
    <property type="component" value="Unassembled WGS sequence"/>
</dbReference>
<gene>
    <name evidence="1" type="ORF">HNQ34_001767</name>
</gene>
<sequence length="54" mass="6470">MMGILYEKVTFTQELKKQIMIRQLLDAGIREHDGKHVSELDYYTLRWLLATMKL</sequence>
<keyword evidence="2" id="KW-1185">Reference proteome</keyword>
<dbReference type="EMBL" id="JACHEP010000008">
    <property type="protein sequence ID" value="MBB5324669.1"/>
    <property type="molecule type" value="Genomic_DNA"/>
</dbReference>
<evidence type="ECO:0000313" key="2">
    <source>
        <dbReference type="Proteomes" id="UP000520011"/>
    </source>
</evidence>
<protein>
    <submittedName>
        <fullName evidence="1">Uncharacterized protein</fullName>
    </submittedName>
</protein>
<name>A0A7W8IS34_9BACL</name>
<dbReference type="AlphaFoldDB" id="A0A7W8IS34"/>
<proteinExistence type="predicted"/>
<dbReference type="RefSeq" id="WP_183253849.1">
    <property type="nucleotide sequence ID" value="NZ_JACHEP010000008.1"/>
</dbReference>
<accession>A0A7W8IS34</accession>
<comment type="caution">
    <text evidence="1">The sequence shown here is derived from an EMBL/GenBank/DDBJ whole genome shotgun (WGS) entry which is preliminary data.</text>
</comment>